<dbReference type="EMBL" id="FMWP01000092">
    <property type="protein sequence ID" value="SCZ96918.1"/>
    <property type="molecule type" value="Genomic_DNA"/>
</dbReference>
<gene>
    <name evidence="2" type="ORF">BZ3500_MVSOF-1268-A1-R1_CHR4-2G06853</name>
</gene>
<evidence type="ECO:0000256" key="1">
    <source>
        <dbReference type="SAM" id="MobiDB-lite"/>
    </source>
</evidence>
<name>A0A2X0KWV9_9BASI</name>
<organism evidence="2 3">
    <name type="scientific">Microbotryum saponariae</name>
    <dbReference type="NCBI Taxonomy" id="289078"/>
    <lineage>
        <taxon>Eukaryota</taxon>
        <taxon>Fungi</taxon>
        <taxon>Dikarya</taxon>
        <taxon>Basidiomycota</taxon>
        <taxon>Pucciniomycotina</taxon>
        <taxon>Microbotryomycetes</taxon>
        <taxon>Microbotryales</taxon>
        <taxon>Microbotryaceae</taxon>
        <taxon>Microbotryum</taxon>
    </lineage>
</organism>
<reference evidence="3" key="1">
    <citation type="submission" date="2016-10" db="EMBL/GenBank/DDBJ databases">
        <authorList>
            <person name="Jeantristanb JTB J.-T."/>
            <person name="Ricardo R."/>
        </authorList>
    </citation>
    <scope>NUCLEOTIDE SEQUENCE [LARGE SCALE GENOMIC DNA]</scope>
</reference>
<keyword evidence="3" id="KW-1185">Reference proteome</keyword>
<accession>A0A2X0KWV9</accession>
<dbReference type="AlphaFoldDB" id="A0A2X0KWV9"/>
<feature type="region of interest" description="Disordered" evidence="1">
    <location>
        <begin position="76"/>
        <end position="127"/>
    </location>
</feature>
<evidence type="ECO:0000313" key="2">
    <source>
        <dbReference type="EMBL" id="SCZ96918.1"/>
    </source>
</evidence>
<proteinExistence type="predicted"/>
<sequence>MEFNSSDLINLADIVIDAVEDVLYYADAASRLCHYPGPEVVSSRKAERTASVSSFQILVPSGVSLLASAAPLIDIDEPDRPVEPAIESTLRSAQDLGARSEPGADLGARSEPGAPAQDLGARSEPGT</sequence>
<protein>
    <submittedName>
        <fullName evidence="2">BZ3500_MvSof-1268-A1-R1_Chr4-2g06853 protein</fullName>
    </submittedName>
</protein>
<evidence type="ECO:0000313" key="3">
    <source>
        <dbReference type="Proteomes" id="UP000249723"/>
    </source>
</evidence>
<dbReference type="Proteomes" id="UP000249723">
    <property type="component" value="Unassembled WGS sequence"/>
</dbReference>